<sequence>MKPKSYEYFFSSPNRLLIFHAVVNYATAEVTDPSRFDRIKAIAAAGLSQERFKNKRSFQYPNFPSKDLFYQYFFNEKPDGFDGGLSGTVVDAAFDLLVEKFILTEDFTPLVYGPVQDQEYVFNRDYTQNLHHHGLLLNALLGFRYVVDRYKNSVVKIEVKNANGDFGIGTGWYIDMNNSDNTLGCRLVVTNDHVLANATSFRILTKDDELIPHHEVERFQNRLGVDIAIVRVEAQADVPDFTLGAQPGILDEIITIGYPAIPRTRDAYQVVHRGEVNSVVQEYSGQNLLVISARTSPGHSGSPVLDELGTVVGIITELLYEKAAFYEQGISPYFACIPASIVLETIHPNRSTLTRTYLDWPLAEQTNSGVPLE</sequence>
<evidence type="ECO:0000313" key="1">
    <source>
        <dbReference type="EMBL" id="RSK23850.1"/>
    </source>
</evidence>
<keyword evidence="1" id="KW-0645">Protease</keyword>
<dbReference type="PANTHER" id="PTHR43019:SF62">
    <property type="entry name" value="SERINE ENDOPROTEASE DEGS"/>
    <property type="match status" value="1"/>
</dbReference>
<protein>
    <submittedName>
        <fullName evidence="1">Serine protease</fullName>
    </submittedName>
</protein>
<comment type="caution">
    <text evidence="1">The sequence shown here is derived from an EMBL/GenBank/DDBJ whole genome shotgun (WGS) entry which is preliminary data.</text>
</comment>
<dbReference type="InterPro" id="IPR009003">
    <property type="entry name" value="Peptidase_S1_PA"/>
</dbReference>
<keyword evidence="1" id="KW-0378">Hydrolase</keyword>
<dbReference type="Proteomes" id="UP000280066">
    <property type="component" value="Unassembled WGS sequence"/>
</dbReference>
<proteinExistence type="predicted"/>
<dbReference type="EMBL" id="RWIS01000024">
    <property type="protein sequence ID" value="RSK23850.1"/>
    <property type="molecule type" value="Genomic_DNA"/>
</dbReference>
<keyword evidence="2" id="KW-1185">Reference proteome</keyword>
<dbReference type="GO" id="GO:0008233">
    <property type="term" value="F:peptidase activity"/>
    <property type="evidence" value="ECO:0007669"/>
    <property type="project" value="UniProtKB-KW"/>
</dbReference>
<dbReference type="Pfam" id="PF13365">
    <property type="entry name" value="Trypsin_2"/>
    <property type="match status" value="1"/>
</dbReference>
<dbReference type="InterPro" id="IPR043504">
    <property type="entry name" value="Peptidase_S1_PA_chymotrypsin"/>
</dbReference>
<dbReference type="GO" id="GO:0006508">
    <property type="term" value="P:proteolysis"/>
    <property type="evidence" value="ECO:0007669"/>
    <property type="project" value="UniProtKB-KW"/>
</dbReference>
<reference evidence="1 2" key="1">
    <citation type="submission" date="2018-12" db="EMBL/GenBank/DDBJ databases">
        <authorList>
            <person name="Feng G."/>
            <person name="Zhu H."/>
        </authorList>
    </citation>
    <scope>NUCLEOTIDE SEQUENCE [LARGE SCALE GENOMIC DNA]</scope>
    <source>
        <strain evidence="1 2">9PBR-2</strain>
    </source>
</reference>
<dbReference type="RefSeq" id="WP_125433814.1">
    <property type="nucleotide sequence ID" value="NZ_RWIS01000024.1"/>
</dbReference>
<gene>
    <name evidence="1" type="ORF">EI290_22050</name>
</gene>
<dbReference type="SUPFAM" id="SSF50494">
    <property type="entry name" value="Trypsin-like serine proteases"/>
    <property type="match status" value="1"/>
</dbReference>
<evidence type="ECO:0000313" key="2">
    <source>
        <dbReference type="Proteomes" id="UP000280066"/>
    </source>
</evidence>
<dbReference type="OrthoDB" id="9766361at2"/>
<organism evidence="1 2">
    <name type="scientific">Hymenobacter metallilatus</name>
    <dbReference type="NCBI Taxonomy" id="2493666"/>
    <lineage>
        <taxon>Bacteria</taxon>
        <taxon>Pseudomonadati</taxon>
        <taxon>Bacteroidota</taxon>
        <taxon>Cytophagia</taxon>
        <taxon>Cytophagales</taxon>
        <taxon>Hymenobacteraceae</taxon>
        <taxon>Hymenobacter</taxon>
    </lineage>
</organism>
<dbReference type="AlphaFoldDB" id="A0A428IXM5"/>
<name>A0A428IXM5_9BACT</name>
<dbReference type="PANTHER" id="PTHR43019">
    <property type="entry name" value="SERINE ENDOPROTEASE DEGS"/>
    <property type="match status" value="1"/>
</dbReference>
<dbReference type="Gene3D" id="2.40.10.10">
    <property type="entry name" value="Trypsin-like serine proteases"/>
    <property type="match status" value="2"/>
</dbReference>
<accession>A0A428IXM5</accession>